<dbReference type="EnsemblPlants" id="OPUNC02G26580.1">
    <property type="protein sequence ID" value="OPUNC02G26580.1"/>
    <property type="gene ID" value="OPUNC02G26580"/>
</dbReference>
<evidence type="ECO:0000313" key="1">
    <source>
        <dbReference type="EnsemblPlants" id="OPUNC02G26580.1"/>
    </source>
</evidence>
<sequence>MAMSCWSSEPGLGLAMSLSVRVGGSEGEGDGMRRWAVDGLAGNFGVKLLVGCDHYDRDVSQFEALSFIPLSVFG</sequence>
<proteinExistence type="predicted"/>
<reference evidence="1" key="1">
    <citation type="submission" date="2015-04" db="UniProtKB">
        <authorList>
            <consortium name="EnsemblPlants"/>
        </authorList>
    </citation>
    <scope>IDENTIFICATION</scope>
</reference>
<dbReference type="HOGENOM" id="CLU_2692045_0_0_1"/>
<organism evidence="1">
    <name type="scientific">Oryza punctata</name>
    <name type="common">Red rice</name>
    <dbReference type="NCBI Taxonomy" id="4537"/>
    <lineage>
        <taxon>Eukaryota</taxon>
        <taxon>Viridiplantae</taxon>
        <taxon>Streptophyta</taxon>
        <taxon>Embryophyta</taxon>
        <taxon>Tracheophyta</taxon>
        <taxon>Spermatophyta</taxon>
        <taxon>Magnoliopsida</taxon>
        <taxon>Liliopsida</taxon>
        <taxon>Poales</taxon>
        <taxon>Poaceae</taxon>
        <taxon>BOP clade</taxon>
        <taxon>Oryzoideae</taxon>
        <taxon>Oryzeae</taxon>
        <taxon>Oryzinae</taxon>
        <taxon>Oryza</taxon>
    </lineage>
</organism>
<dbReference type="Proteomes" id="UP000026962">
    <property type="component" value="Chromosome 2"/>
</dbReference>
<reference evidence="1" key="2">
    <citation type="submission" date="2018-05" db="EMBL/GenBank/DDBJ databases">
        <title>OpunRS2 (Oryza punctata Reference Sequence Version 2).</title>
        <authorList>
            <person name="Zhang J."/>
            <person name="Kudrna D."/>
            <person name="Lee S."/>
            <person name="Talag J."/>
            <person name="Welchert J."/>
            <person name="Wing R.A."/>
        </authorList>
    </citation>
    <scope>NUCLEOTIDE SEQUENCE [LARGE SCALE GENOMIC DNA]</scope>
</reference>
<accession>A0A0E0K3Y8</accession>
<dbReference type="AlphaFoldDB" id="A0A0E0K3Y8"/>
<evidence type="ECO:0000313" key="2">
    <source>
        <dbReference type="Proteomes" id="UP000026962"/>
    </source>
</evidence>
<keyword evidence="2" id="KW-1185">Reference proteome</keyword>
<dbReference type="Gramene" id="OPUNC02G26580.1">
    <property type="protein sequence ID" value="OPUNC02G26580.1"/>
    <property type="gene ID" value="OPUNC02G26580"/>
</dbReference>
<protein>
    <submittedName>
        <fullName evidence="1">Uncharacterized protein</fullName>
    </submittedName>
</protein>
<name>A0A0E0K3Y8_ORYPU</name>